<dbReference type="EMBL" id="CP087164">
    <property type="protein sequence ID" value="UGS37577.1"/>
    <property type="molecule type" value="Genomic_DNA"/>
</dbReference>
<dbReference type="GO" id="GO:0030170">
    <property type="term" value="F:pyridoxal phosphate binding"/>
    <property type="evidence" value="ECO:0007669"/>
    <property type="project" value="InterPro"/>
</dbReference>
<protein>
    <submittedName>
        <fullName evidence="4">Aminotransferase PigE</fullName>
        <ecNumber evidence="4">2.6.1.-</ecNumber>
    </submittedName>
</protein>
<dbReference type="Gene3D" id="3.40.640.10">
    <property type="entry name" value="Type I PLP-dependent aspartate aminotransferase-like (Major domain)"/>
    <property type="match status" value="1"/>
</dbReference>
<dbReference type="InterPro" id="IPR005814">
    <property type="entry name" value="Aminotrans_3"/>
</dbReference>
<dbReference type="PANTHER" id="PTHR11986">
    <property type="entry name" value="AMINOTRANSFERASE CLASS III"/>
    <property type="match status" value="1"/>
</dbReference>
<proteinExistence type="inferred from homology"/>
<dbReference type="GO" id="GO:0008483">
    <property type="term" value="F:transaminase activity"/>
    <property type="evidence" value="ECO:0007669"/>
    <property type="project" value="UniProtKB-KW"/>
</dbReference>
<evidence type="ECO:0000313" key="4">
    <source>
        <dbReference type="EMBL" id="UGS37577.1"/>
    </source>
</evidence>
<comment type="cofactor">
    <cofactor evidence="1">
        <name>pyridoxal 5'-phosphate</name>
        <dbReference type="ChEBI" id="CHEBI:597326"/>
    </cofactor>
</comment>
<evidence type="ECO:0000256" key="1">
    <source>
        <dbReference type="ARBA" id="ARBA00001933"/>
    </source>
</evidence>
<dbReference type="InterPro" id="IPR015421">
    <property type="entry name" value="PyrdxlP-dep_Trfase_major"/>
</dbReference>
<sequence>MPAPLPSVHEILTTRRGEEMVLNDRVLNPQLGRIVRTLGFDRQWVAGEGAHLIDDRGDRYLDLLCGYGVFAVGRNHPDVIAALEDVMAARTPNLPQLGVTLLAGVLAEALVERAPASIGAMVPANSGTEAVEAAIKLSRATTGRDRILFAEHAFHGLTLGSLSLNGNKEFRDGFGPLLADCRAVPFGDLDALERELAGGGVAALIVEPVQGKGVNLAPAGYLRGAQERCHAAGALLVCDEVQTGIGRTGRLFALEHWDVEPDMITVAKALSGGFVPIGGVLVSRHVMGRVFDGMERGVRHGSTFGTNDLAAAAGLATLRVLEREGLVEHAARMGELLLELTRPLVDRYEIVREVRGLGLMWAIELGRPGGAASRSLFKAVERAQPGLIAQLVTVPLFHEHRILCQVAGHGMNVVKALPALVVEEAEIRRFAAALEEVVAAAERLPSAMASFGWRMARQSVAARR</sequence>
<name>A0A9E6XZU8_9ACTN</name>
<dbReference type="Pfam" id="PF00202">
    <property type="entry name" value="Aminotran_3"/>
    <property type="match status" value="1"/>
</dbReference>
<gene>
    <name evidence="4" type="primary">pigE</name>
    <name evidence="4" type="ORF">DSM104329_03994</name>
</gene>
<dbReference type="InterPro" id="IPR015422">
    <property type="entry name" value="PyrdxlP-dep_Trfase_small"/>
</dbReference>
<dbReference type="GO" id="GO:0042802">
    <property type="term" value="F:identical protein binding"/>
    <property type="evidence" value="ECO:0007669"/>
    <property type="project" value="TreeGrafter"/>
</dbReference>
<dbReference type="PANTHER" id="PTHR11986:SF121">
    <property type="entry name" value="BLR3010 PROTEIN"/>
    <property type="match status" value="1"/>
</dbReference>
<dbReference type="InterPro" id="IPR015424">
    <property type="entry name" value="PyrdxlP-dep_Trfase"/>
</dbReference>
<dbReference type="InterPro" id="IPR049704">
    <property type="entry name" value="Aminotrans_3_PPA_site"/>
</dbReference>
<dbReference type="Gene3D" id="3.90.1150.10">
    <property type="entry name" value="Aspartate Aminotransferase, domain 1"/>
    <property type="match status" value="1"/>
</dbReference>
<dbReference type="PROSITE" id="PS00600">
    <property type="entry name" value="AA_TRANSFER_CLASS_3"/>
    <property type="match status" value="1"/>
</dbReference>
<evidence type="ECO:0000256" key="2">
    <source>
        <dbReference type="ARBA" id="ARBA00022898"/>
    </source>
</evidence>
<dbReference type="AlphaFoldDB" id="A0A9E6XZU8"/>
<comment type="similarity">
    <text evidence="3">Belongs to the class-III pyridoxal-phosphate-dependent aminotransferase family.</text>
</comment>
<reference evidence="4" key="1">
    <citation type="journal article" date="2022" name="Int. J. Syst. Evol. Microbiol.">
        <title>Pseudomonas aegrilactucae sp. nov. and Pseudomonas morbosilactucae sp. nov., pathogens causing bacterial rot of lettuce in Japan.</title>
        <authorList>
            <person name="Sawada H."/>
            <person name="Fujikawa T."/>
            <person name="Satou M."/>
        </authorList>
    </citation>
    <scope>NUCLEOTIDE SEQUENCE</scope>
    <source>
        <strain evidence="4">0166_1</strain>
    </source>
</reference>
<organism evidence="4 5">
    <name type="scientific">Capillimicrobium parvum</name>
    <dbReference type="NCBI Taxonomy" id="2884022"/>
    <lineage>
        <taxon>Bacteria</taxon>
        <taxon>Bacillati</taxon>
        <taxon>Actinomycetota</taxon>
        <taxon>Thermoleophilia</taxon>
        <taxon>Solirubrobacterales</taxon>
        <taxon>Capillimicrobiaceae</taxon>
        <taxon>Capillimicrobium</taxon>
    </lineage>
</organism>
<evidence type="ECO:0000256" key="3">
    <source>
        <dbReference type="RuleBase" id="RU003560"/>
    </source>
</evidence>
<evidence type="ECO:0000313" key="5">
    <source>
        <dbReference type="Proteomes" id="UP001162834"/>
    </source>
</evidence>
<dbReference type="InterPro" id="IPR050103">
    <property type="entry name" value="Class-III_PLP-dep_AT"/>
</dbReference>
<dbReference type="EC" id="2.6.1.-" evidence="4"/>
<accession>A0A9E6XZU8</accession>
<dbReference type="KEGG" id="sbae:DSM104329_03994"/>
<dbReference type="PIRSF" id="PIRSF000521">
    <property type="entry name" value="Transaminase_4ab_Lys_Orn"/>
    <property type="match status" value="1"/>
</dbReference>
<dbReference type="CDD" id="cd00610">
    <property type="entry name" value="OAT_like"/>
    <property type="match status" value="1"/>
</dbReference>
<dbReference type="FunFam" id="3.40.640.10:FF:000004">
    <property type="entry name" value="Acetylornithine aminotransferase"/>
    <property type="match status" value="1"/>
</dbReference>
<keyword evidence="4" id="KW-0808">Transferase</keyword>
<keyword evidence="4" id="KW-0032">Aminotransferase</keyword>
<dbReference type="Proteomes" id="UP001162834">
    <property type="component" value="Chromosome"/>
</dbReference>
<dbReference type="SUPFAM" id="SSF53383">
    <property type="entry name" value="PLP-dependent transferases"/>
    <property type="match status" value="1"/>
</dbReference>
<keyword evidence="2 3" id="KW-0663">Pyridoxal phosphate</keyword>
<keyword evidence="5" id="KW-1185">Reference proteome</keyword>